<name>C1GDD8_PARBD</name>
<sequence length="147" mass="16349">MQALPDKLLHITGRRVREVGPGRGVSRAWLALFSCITRVASSRVQRSSTTADIRQPTATWPAGKIFWKRNLGMVRSLVDSQGIHESTSTATAAPPQFVPGSASSQLPQGREKERKDCHTPDIVVIDAHRRLDFNVIFNFTLESSHHH</sequence>
<dbReference type="VEuPathDB" id="FungiDB:PADG_05274"/>
<dbReference type="Proteomes" id="UP000001628">
    <property type="component" value="Unassembled WGS sequence"/>
</dbReference>
<dbReference type="GeneID" id="22584233"/>
<dbReference type="eggNOG" id="ENOG502RQJ1">
    <property type="taxonomic scope" value="Eukaryota"/>
</dbReference>
<proteinExistence type="predicted"/>
<evidence type="ECO:0000313" key="3">
    <source>
        <dbReference type="Proteomes" id="UP000001628"/>
    </source>
</evidence>
<dbReference type="RefSeq" id="XP_010760667.1">
    <property type="nucleotide sequence ID" value="XM_010762365.1"/>
</dbReference>
<evidence type="ECO:0000313" key="2">
    <source>
        <dbReference type="EMBL" id="EEH49195.2"/>
    </source>
</evidence>
<evidence type="ECO:0000256" key="1">
    <source>
        <dbReference type="SAM" id="MobiDB-lite"/>
    </source>
</evidence>
<gene>
    <name evidence="2" type="ORF">PADG_05274</name>
</gene>
<reference evidence="2 3" key="1">
    <citation type="journal article" date="2011" name="PLoS Genet.">
        <title>Comparative genomic analysis of human fungal pathogens causing paracoccidioidomycosis.</title>
        <authorList>
            <person name="Desjardins C.A."/>
            <person name="Champion M.D."/>
            <person name="Holder J.W."/>
            <person name="Muszewska A."/>
            <person name="Goldberg J."/>
            <person name="Bailao A.M."/>
            <person name="Brigido M.M."/>
            <person name="Ferreira M.E."/>
            <person name="Garcia A.M."/>
            <person name="Grynberg M."/>
            <person name="Gujja S."/>
            <person name="Heiman D.I."/>
            <person name="Henn M.R."/>
            <person name="Kodira C.D."/>
            <person name="Leon-Narvaez H."/>
            <person name="Longo L.V."/>
            <person name="Ma L.J."/>
            <person name="Malavazi I."/>
            <person name="Matsuo A.L."/>
            <person name="Morais F.V."/>
            <person name="Pereira M."/>
            <person name="Rodriguez-Brito S."/>
            <person name="Sakthikumar S."/>
            <person name="Salem-Izacc S.M."/>
            <person name="Sykes S.M."/>
            <person name="Teixeira M.M."/>
            <person name="Vallejo M.C."/>
            <person name="Walter M.E."/>
            <person name="Yandava C."/>
            <person name="Young S."/>
            <person name="Zeng Q."/>
            <person name="Zucker J."/>
            <person name="Felipe M.S."/>
            <person name="Goldman G.H."/>
            <person name="Haas B.J."/>
            <person name="McEwen J.G."/>
            <person name="Nino-Vega G."/>
            <person name="Puccia R."/>
            <person name="San-Blas G."/>
            <person name="Soares C.M."/>
            <person name="Birren B.W."/>
            <person name="Cuomo C.A."/>
        </authorList>
    </citation>
    <scope>NUCLEOTIDE SEQUENCE [LARGE SCALE GENOMIC DNA]</scope>
    <source>
        <strain evidence="2 3">Pb18</strain>
    </source>
</reference>
<feature type="region of interest" description="Disordered" evidence="1">
    <location>
        <begin position="85"/>
        <end position="118"/>
    </location>
</feature>
<protein>
    <submittedName>
        <fullName evidence="2">Uncharacterized protein</fullName>
    </submittedName>
</protein>
<keyword evidence="3" id="KW-1185">Reference proteome</keyword>
<feature type="compositionally biased region" description="Basic and acidic residues" evidence="1">
    <location>
        <begin position="109"/>
        <end position="118"/>
    </location>
</feature>
<accession>C1GDD8</accession>
<dbReference type="AlphaFoldDB" id="C1GDD8"/>
<dbReference type="InParanoid" id="C1GDD8"/>
<organism evidence="2 3">
    <name type="scientific">Paracoccidioides brasiliensis (strain Pb18)</name>
    <dbReference type="NCBI Taxonomy" id="502780"/>
    <lineage>
        <taxon>Eukaryota</taxon>
        <taxon>Fungi</taxon>
        <taxon>Dikarya</taxon>
        <taxon>Ascomycota</taxon>
        <taxon>Pezizomycotina</taxon>
        <taxon>Eurotiomycetes</taxon>
        <taxon>Eurotiomycetidae</taxon>
        <taxon>Onygenales</taxon>
        <taxon>Ajellomycetaceae</taxon>
        <taxon>Paracoccidioides</taxon>
    </lineage>
</organism>
<dbReference type="KEGG" id="pbn:PADG_05274"/>
<dbReference type="HOGENOM" id="CLU_1768677_0_0_1"/>
<dbReference type="EMBL" id="KN275962">
    <property type="protein sequence ID" value="EEH49195.2"/>
    <property type="molecule type" value="Genomic_DNA"/>
</dbReference>